<name>A0A7G7W2G1_9BACT</name>
<dbReference type="InterPro" id="IPR052367">
    <property type="entry name" value="Thiosulfate_ST/Rhodanese-like"/>
</dbReference>
<evidence type="ECO:0000313" key="3">
    <source>
        <dbReference type="EMBL" id="QNH60554.1"/>
    </source>
</evidence>
<gene>
    <name evidence="3" type="ORF">H4317_10095</name>
</gene>
<evidence type="ECO:0000313" key="4">
    <source>
        <dbReference type="Proteomes" id="UP000515489"/>
    </source>
</evidence>
<evidence type="ECO:0000256" key="1">
    <source>
        <dbReference type="SAM" id="SignalP"/>
    </source>
</evidence>
<organism evidence="3 4">
    <name type="scientific">Hymenobacter sediminicola</name>
    <dbReference type="NCBI Taxonomy" id="2761579"/>
    <lineage>
        <taxon>Bacteria</taxon>
        <taxon>Pseudomonadati</taxon>
        <taxon>Bacteroidota</taxon>
        <taxon>Cytophagia</taxon>
        <taxon>Cytophagales</taxon>
        <taxon>Hymenobacteraceae</taxon>
        <taxon>Hymenobacter</taxon>
    </lineage>
</organism>
<feature type="domain" description="Rhodanese" evidence="2">
    <location>
        <begin position="39"/>
        <end position="127"/>
    </location>
</feature>
<evidence type="ECO:0000259" key="2">
    <source>
        <dbReference type="PROSITE" id="PS50206"/>
    </source>
</evidence>
<dbReference type="CDD" id="cd00158">
    <property type="entry name" value="RHOD"/>
    <property type="match status" value="1"/>
</dbReference>
<accession>A0A7G7W2G1</accession>
<dbReference type="EMBL" id="CP060202">
    <property type="protein sequence ID" value="QNH60554.1"/>
    <property type="molecule type" value="Genomic_DNA"/>
</dbReference>
<dbReference type="InterPro" id="IPR036873">
    <property type="entry name" value="Rhodanese-like_dom_sf"/>
</dbReference>
<keyword evidence="4" id="KW-1185">Reference proteome</keyword>
<dbReference type="PANTHER" id="PTHR45431">
    <property type="entry name" value="RHODANESE-LIKE DOMAIN-CONTAINING PROTEIN 15, CHLOROPLASTIC"/>
    <property type="match status" value="1"/>
</dbReference>
<feature type="signal peptide" evidence="1">
    <location>
        <begin position="1"/>
        <end position="22"/>
    </location>
</feature>
<dbReference type="Proteomes" id="UP000515489">
    <property type="component" value="Chromosome"/>
</dbReference>
<dbReference type="Pfam" id="PF00581">
    <property type="entry name" value="Rhodanese"/>
    <property type="match status" value="1"/>
</dbReference>
<proteinExistence type="predicted"/>
<dbReference type="RefSeq" id="WP_185886359.1">
    <property type="nucleotide sequence ID" value="NZ_CP060202.1"/>
</dbReference>
<dbReference type="SMART" id="SM00450">
    <property type="entry name" value="RHOD"/>
    <property type="match status" value="1"/>
</dbReference>
<dbReference type="Gene3D" id="3.40.250.10">
    <property type="entry name" value="Rhodanese-like domain"/>
    <property type="match status" value="1"/>
</dbReference>
<keyword evidence="1" id="KW-0732">Signal</keyword>
<feature type="chain" id="PRO_5029023227" evidence="1">
    <location>
        <begin position="23"/>
        <end position="127"/>
    </location>
</feature>
<protein>
    <submittedName>
        <fullName evidence="3">Rhodanese-like domain-containing protein</fullName>
    </submittedName>
</protein>
<dbReference type="PANTHER" id="PTHR45431:SF3">
    <property type="entry name" value="RHODANESE-LIKE DOMAIN-CONTAINING PROTEIN 15, CHLOROPLASTIC"/>
    <property type="match status" value="1"/>
</dbReference>
<sequence>MTTRFLLLASLAALLSFQPAQAQTASKPVPPIVAAEFIKKPDVVVLDVRTPEEFATGHLKGARNLDFRAPGFGEQVRKLDKSKTYVLYCASGNRSGQSTVLMEELGFRKIVNAGAFKDLKEAGLKTE</sequence>
<dbReference type="PROSITE" id="PS50206">
    <property type="entry name" value="RHODANESE_3"/>
    <property type="match status" value="1"/>
</dbReference>
<dbReference type="AlphaFoldDB" id="A0A7G7W2G1"/>
<dbReference type="SUPFAM" id="SSF52821">
    <property type="entry name" value="Rhodanese/Cell cycle control phosphatase"/>
    <property type="match status" value="1"/>
</dbReference>
<reference evidence="3 4" key="1">
    <citation type="submission" date="2020-08" db="EMBL/GenBank/DDBJ databases">
        <title>Hymenobacter sp. S2-20-2 genome sequencing.</title>
        <authorList>
            <person name="Jin L."/>
        </authorList>
    </citation>
    <scope>NUCLEOTIDE SEQUENCE [LARGE SCALE GENOMIC DNA]</scope>
    <source>
        <strain evidence="3 4">S2-20-2</strain>
    </source>
</reference>
<dbReference type="InterPro" id="IPR001763">
    <property type="entry name" value="Rhodanese-like_dom"/>
</dbReference>
<dbReference type="KEGG" id="hsk:H4317_10095"/>